<dbReference type="InterPro" id="IPR005490">
    <property type="entry name" value="LD_TPept_cat_dom"/>
</dbReference>
<comment type="similarity">
    <text evidence="2">Belongs to the YkuD family.</text>
</comment>
<dbReference type="GO" id="GO:0071555">
    <property type="term" value="P:cell wall organization"/>
    <property type="evidence" value="ECO:0007669"/>
    <property type="project" value="UniProtKB-UniRule"/>
</dbReference>
<dbReference type="RefSeq" id="WP_069477248.1">
    <property type="nucleotide sequence ID" value="NZ_CP017111.1"/>
</dbReference>
<keyword evidence="4 7" id="KW-0133">Cell shape</keyword>
<dbReference type="GO" id="GO:0004180">
    <property type="term" value="F:carboxypeptidase activity"/>
    <property type="evidence" value="ECO:0007669"/>
    <property type="project" value="UniProtKB-ARBA"/>
</dbReference>
<dbReference type="CDD" id="cd16913">
    <property type="entry name" value="YkuD_like"/>
    <property type="match status" value="1"/>
</dbReference>
<dbReference type="SUPFAM" id="SSF141523">
    <property type="entry name" value="L,D-transpeptidase catalytic domain-like"/>
    <property type="match status" value="1"/>
</dbReference>
<keyword evidence="3" id="KW-0808">Transferase</keyword>
<evidence type="ECO:0000256" key="1">
    <source>
        <dbReference type="ARBA" id="ARBA00004752"/>
    </source>
</evidence>
<evidence type="ECO:0000313" key="11">
    <source>
        <dbReference type="Proteomes" id="UP000094609"/>
    </source>
</evidence>
<keyword evidence="8" id="KW-0732">Signal</keyword>
<feature type="chain" id="PRO_5009099367" evidence="8">
    <location>
        <begin position="20"/>
        <end position="365"/>
    </location>
</feature>
<evidence type="ECO:0000259" key="9">
    <source>
        <dbReference type="PROSITE" id="PS52029"/>
    </source>
</evidence>
<sequence length="365" mass="42099">MRYLFFLSLCALALYAATAEDIYKIYKTKGINAVEDFLKKEFESKEVKAPIKEVKKEKEEILEPAVKLGQNRFVKPKTPSEKESVSRDYWLKHLKGLDVSYGYYEDVESLVVCEKEKKRCEVYHVETDGLKLVRGHDDVIMGKSGDKLKRGDLKTPVGVYEITRRFKPTDQFYGPLAFVLSYPNLFDTLRNKSGDGIWIHGMPIDGKDRDDRTKGCVAFENNQLLTLDTEINAQSAVVIIGESKVPKMTREQIATILSEVYKWQRAWKVNDINAYLNFYSNDFKKSDGSGKVQFSNMKKQIFSRKETKTILFEHVTIAPYPTLDDRRLFKVSFFQTYKSPSFASKGEKELYIELIGDKMQVLAEK</sequence>
<name>A0A1D7TH10_9BACT</name>
<dbReference type="GO" id="GO:0009252">
    <property type="term" value="P:peptidoglycan biosynthetic process"/>
    <property type="evidence" value="ECO:0007669"/>
    <property type="project" value="UniProtKB-UniPathway"/>
</dbReference>
<keyword evidence="6 7" id="KW-0961">Cell wall biogenesis/degradation</keyword>
<evidence type="ECO:0000256" key="3">
    <source>
        <dbReference type="ARBA" id="ARBA00022679"/>
    </source>
</evidence>
<evidence type="ECO:0000256" key="7">
    <source>
        <dbReference type="PROSITE-ProRule" id="PRU01373"/>
    </source>
</evidence>
<dbReference type="PANTHER" id="PTHR36699">
    <property type="entry name" value="LD-TRANSPEPTIDASE"/>
    <property type="match status" value="1"/>
</dbReference>
<evidence type="ECO:0000256" key="6">
    <source>
        <dbReference type="ARBA" id="ARBA00023316"/>
    </source>
</evidence>
<dbReference type="Proteomes" id="UP000094609">
    <property type="component" value="Chromosome"/>
</dbReference>
<accession>A0A1D7TH10</accession>
<dbReference type="PATRIC" id="fig|1193502.14.peg.525"/>
<feature type="signal peptide" evidence="8">
    <location>
        <begin position="1"/>
        <end position="19"/>
    </location>
</feature>
<dbReference type="Pfam" id="PF24125">
    <property type="entry name" value="Cds6_C"/>
    <property type="match status" value="1"/>
</dbReference>
<comment type="pathway">
    <text evidence="1 7">Cell wall biogenesis; peptidoglycan biosynthesis.</text>
</comment>
<feature type="active site" description="Proton donor/acceptor" evidence="7">
    <location>
        <position position="200"/>
    </location>
</feature>
<feature type="domain" description="L,D-TPase catalytic" evidence="9">
    <location>
        <begin position="109"/>
        <end position="240"/>
    </location>
</feature>
<dbReference type="GO" id="GO:0016740">
    <property type="term" value="F:transferase activity"/>
    <property type="evidence" value="ECO:0007669"/>
    <property type="project" value="UniProtKB-KW"/>
</dbReference>
<evidence type="ECO:0000256" key="8">
    <source>
        <dbReference type="SAM" id="SignalP"/>
    </source>
</evidence>
<dbReference type="PROSITE" id="PS52029">
    <property type="entry name" value="LD_TPASE"/>
    <property type="match status" value="1"/>
</dbReference>
<dbReference type="InterPro" id="IPR038063">
    <property type="entry name" value="Transpep_catalytic_dom"/>
</dbReference>
<dbReference type="InterPro" id="IPR056203">
    <property type="entry name" value="Cds6_C"/>
</dbReference>
<protein>
    <submittedName>
        <fullName evidence="10">Putative periplasmic protein</fullName>
    </submittedName>
</protein>
<dbReference type="STRING" id="1193502.SHALO_0515"/>
<dbReference type="Pfam" id="PF03734">
    <property type="entry name" value="YkuD"/>
    <property type="match status" value="1"/>
</dbReference>
<evidence type="ECO:0000256" key="4">
    <source>
        <dbReference type="ARBA" id="ARBA00022960"/>
    </source>
</evidence>
<dbReference type="KEGG" id="shal:SHALO_0515"/>
<dbReference type="UniPathway" id="UPA00219"/>
<dbReference type="AlphaFoldDB" id="A0A1D7TH10"/>
<evidence type="ECO:0000313" key="10">
    <source>
        <dbReference type="EMBL" id="AOO64305.1"/>
    </source>
</evidence>
<dbReference type="EMBL" id="CP017111">
    <property type="protein sequence ID" value="AOO64305.1"/>
    <property type="molecule type" value="Genomic_DNA"/>
</dbReference>
<organism evidence="10 11">
    <name type="scientific">Sulfurospirillum halorespirans DSM 13726</name>
    <dbReference type="NCBI Taxonomy" id="1193502"/>
    <lineage>
        <taxon>Bacteria</taxon>
        <taxon>Pseudomonadati</taxon>
        <taxon>Campylobacterota</taxon>
        <taxon>Epsilonproteobacteria</taxon>
        <taxon>Campylobacterales</taxon>
        <taxon>Sulfurospirillaceae</taxon>
        <taxon>Sulfurospirillum</taxon>
    </lineage>
</organism>
<dbReference type="PANTHER" id="PTHR36699:SF1">
    <property type="entry name" value="L,D-TRANSPEPTIDASE YAFK-RELATED"/>
    <property type="match status" value="1"/>
</dbReference>
<dbReference type="Gene3D" id="2.40.440.10">
    <property type="entry name" value="L,D-transpeptidase catalytic domain-like"/>
    <property type="match status" value="1"/>
</dbReference>
<feature type="active site" description="Nucleophile" evidence="7">
    <location>
        <position position="216"/>
    </location>
</feature>
<proteinExistence type="inferred from homology"/>
<dbReference type="GO" id="GO:0008360">
    <property type="term" value="P:regulation of cell shape"/>
    <property type="evidence" value="ECO:0007669"/>
    <property type="project" value="UniProtKB-UniRule"/>
</dbReference>
<keyword evidence="11" id="KW-1185">Reference proteome</keyword>
<evidence type="ECO:0000256" key="2">
    <source>
        <dbReference type="ARBA" id="ARBA00005992"/>
    </source>
</evidence>
<gene>
    <name evidence="10" type="ORF">SHALO_0515</name>
</gene>
<evidence type="ECO:0000256" key="5">
    <source>
        <dbReference type="ARBA" id="ARBA00022984"/>
    </source>
</evidence>
<reference evidence="11" key="1">
    <citation type="submission" date="2016-08" db="EMBL/GenBank/DDBJ databases">
        <title>Complete genome sequence of the organohalide-respiring Epsilonproteobacterium Sulfurospirillum halorespirans.</title>
        <authorList>
            <person name="Goris T."/>
            <person name="Zimmermann J."/>
            <person name="Schenz B."/>
            <person name="Lemos M."/>
            <person name="Hackermueller J."/>
            <person name="Diekert G."/>
        </authorList>
    </citation>
    <scope>NUCLEOTIDE SEQUENCE [LARGE SCALE GENOMIC DNA]</scope>
    <source>
        <strain>DSM 13726</strain>
        <strain evidence="11">PCE-M2</strain>
    </source>
</reference>
<keyword evidence="5 7" id="KW-0573">Peptidoglycan synthesis</keyword>